<dbReference type="RefSeq" id="WP_406696817.1">
    <property type="nucleotide sequence ID" value="NZ_CP155447.1"/>
</dbReference>
<dbReference type="SUPFAM" id="SSF51338">
    <property type="entry name" value="Composite domain of metallo-dependent hydrolases"/>
    <property type="match status" value="2"/>
</dbReference>
<dbReference type="Pfam" id="PF07969">
    <property type="entry name" value="Amidohydro_3"/>
    <property type="match status" value="2"/>
</dbReference>
<keyword evidence="1" id="KW-0732">Signal</keyword>
<gene>
    <name evidence="3" type="ORF">V5E97_38095</name>
</gene>
<dbReference type="InterPro" id="IPR023100">
    <property type="entry name" value="D-aminoacylase_insert_dom_sf"/>
</dbReference>
<dbReference type="InterPro" id="IPR013108">
    <property type="entry name" value="Amidohydro_3"/>
</dbReference>
<feature type="domain" description="Amidohydrolase 3" evidence="2">
    <location>
        <begin position="76"/>
        <end position="510"/>
    </location>
</feature>
<accession>A0AAU7CFQ1</accession>
<dbReference type="GO" id="GO:0016811">
    <property type="term" value="F:hydrolase activity, acting on carbon-nitrogen (but not peptide) bonds, in linear amides"/>
    <property type="evidence" value="ECO:0007669"/>
    <property type="project" value="InterPro"/>
</dbReference>
<organism evidence="3">
    <name type="scientific">Singulisphaera sp. Ch08</name>
    <dbReference type="NCBI Taxonomy" id="3120278"/>
    <lineage>
        <taxon>Bacteria</taxon>
        <taxon>Pseudomonadati</taxon>
        <taxon>Planctomycetota</taxon>
        <taxon>Planctomycetia</taxon>
        <taxon>Isosphaerales</taxon>
        <taxon>Isosphaeraceae</taxon>
        <taxon>Singulisphaera</taxon>
    </lineage>
</organism>
<dbReference type="PANTHER" id="PTHR22642:SF2">
    <property type="entry name" value="PROTEIN LONG AFTER FAR-RED 3"/>
    <property type="match status" value="1"/>
</dbReference>
<reference evidence="3" key="1">
    <citation type="submission" date="2024-05" db="EMBL/GenBank/DDBJ databases">
        <title>Planctomycetes of the genus Singulisphaera possess chitinolytic capabilities.</title>
        <authorList>
            <person name="Ivanova A."/>
        </authorList>
    </citation>
    <scope>NUCLEOTIDE SEQUENCE</scope>
    <source>
        <strain evidence="3">Ch08T</strain>
    </source>
</reference>
<dbReference type="CDD" id="cd01300">
    <property type="entry name" value="YtcJ_like"/>
    <property type="match status" value="1"/>
</dbReference>
<feature type="domain" description="Amidohydrolase 3" evidence="2">
    <location>
        <begin position="580"/>
        <end position="1061"/>
    </location>
</feature>
<dbReference type="PANTHER" id="PTHR22642">
    <property type="entry name" value="IMIDAZOLONEPROPIONASE"/>
    <property type="match status" value="1"/>
</dbReference>
<dbReference type="SUPFAM" id="SSF51556">
    <property type="entry name" value="Metallo-dependent hydrolases"/>
    <property type="match status" value="2"/>
</dbReference>
<protein>
    <submittedName>
        <fullName evidence="3">Amidohydrolase family protein</fullName>
    </submittedName>
</protein>
<dbReference type="InterPro" id="IPR032466">
    <property type="entry name" value="Metal_Hydrolase"/>
</dbReference>
<dbReference type="InterPro" id="IPR033932">
    <property type="entry name" value="YtcJ-like"/>
</dbReference>
<dbReference type="EMBL" id="CP155447">
    <property type="protein sequence ID" value="XBH04071.1"/>
    <property type="molecule type" value="Genomic_DNA"/>
</dbReference>
<feature type="signal peptide" evidence="1">
    <location>
        <begin position="1"/>
        <end position="20"/>
    </location>
</feature>
<feature type="chain" id="PRO_5043705826" evidence="1">
    <location>
        <begin position="21"/>
        <end position="1066"/>
    </location>
</feature>
<dbReference type="AlphaFoldDB" id="A0AAU7CFQ1"/>
<evidence type="ECO:0000259" key="2">
    <source>
        <dbReference type="Pfam" id="PF07969"/>
    </source>
</evidence>
<dbReference type="Gene3D" id="3.10.310.70">
    <property type="match status" value="1"/>
</dbReference>
<dbReference type="Gene3D" id="3.30.1490.130">
    <property type="entry name" value="D-aminoacylase. Domain 3"/>
    <property type="match status" value="1"/>
</dbReference>
<evidence type="ECO:0000313" key="3">
    <source>
        <dbReference type="EMBL" id="XBH04071.1"/>
    </source>
</evidence>
<dbReference type="CDD" id="cd01297">
    <property type="entry name" value="D-aminoacylase"/>
    <property type="match status" value="1"/>
</dbReference>
<proteinExistence type="predicted"/>
<sequence>MLRRFVLSTLIGLALAQAKAAEEPGDRSGAVVADLLLKGGTLIDGTGSPGRRADVALRGDRIVAVGEFQVAPGVKVLDVSERVVAPGFIDLHSHSDSVILDAPKRANVNFQTQGVTTVVTGNCGGGALNVAKYLDAVDDRGAGTNVIHLIPHGAVRSSVMGKIDRAPNERELARMKRLVEQGMKDGAWGMSTGLIYLPGRYAEIPELVELSEVVAQHGGFYASHIRNEGNGLLDSIDEALTIGRQAKIPVHISHLKASGKSSWGLTVEACKRIAEARKAGQAVSADQYPYVASSTALAAMVVPHWALQGSTEDFIQIAADAVRGKKLRQEIEESLEKRNGGAAIRIARYPLKPTRVGRDLAAIAAQEGTTVVEVVLDVQRHGGAQAISFGMSEDDVRQVMKEDFVATASDGSTHVPTGKDSPHPRAYGTFPRKIRYALDDNVMTLEKAIRSCSGLPAEILRLPDRGVIRPGAFADVVVFDPKTFRDAATFDNPTRYAPGVDHLFVNGVAVIAQGEPNKKLPGRALRLTKDGPADLILKLGRIWTGDQDRPWAQALAARDGVVVAVGTADEVLAFRGPKTQVVDRPDAFATPGLVDSHGHLCDFGSSREELDLRGVASLEDVAQRVKAWMEAHPGDSWVIGQNWDQSLWPGGDFPTAKTLDLVAPDRPVWLVRVDGHAGWANSEALRRGKVNRDTEAPTDGQIIRDPNGDPTGVFIDGAMSLVSRHRPGDSKADLTRRILAGQELVFQAGLTGVHDAGVSIKMAEAYRELDQAGKLKLRVYGMASIPDRQLVEFASHPPVAAAPKARFVLRAIKLFIDGALGSRGGLLSEDYSDDPGNKGLLLIDPKLLTTATEQGLRHGWQIATHAIGDRGNSLVLDAYQQAREVVPAAQDPRLRIEHAQVVRKADVARFASLGVIASMQPSHAIDDMRWADARLGPERAQGAYAWRWFLDANVPVAFGSDFPVEVVNPFYGIYAALTRQDEKGQPASGWHPDQKMNLEETLRAFTAGSAHASFDEARLGRLKVGMRADVTVVDRDLFQVKPLELLGAKVVMTVVDGEVVYETKAP</sequence>
<dbReference type="InterPro" id="IPR011059">
    <property type="entry name" value="Metal-dep_hydrolase_composite"/>
</dbReference>
<dbReference type="Gene3D" id="3.20.20.140">
    <property type="entry name" value="Metal-dependent hydrolases"/>
    <property type="match status" value="2"/>
</dbReference>
<name>A0AAU7CFQ1_9BACT</name>
<evidence type="ECO:0000256" key="1">
    <source>
        <dbReference type="SAM" id="SignalP"/>
    </source>
</evidence>
<dbReference type="Gene3D" id="2.30.40.10">
    <property type="entry name" value="Urease, subunit C, domain 1"/>
    <property type="match status" value="2"/>
</dbReference>